<evidence type="ECO:0000256" key="1">
    <source>
        <dbReference type="ARBA" id="ARBA00006432"/>
    </source>
</evidence>
<keyword evidence="8" id="KW-1185">Reference proteome</keyword>
<dbReference type="PANTHER" id="PTHR24096">
    <property type="entry name" value="LONG-CHAIN-FATTY-ACID--COA LIGASE"/>
    <property type="match status" value="1"/>
</dbReference>
<comment type="similarity">
    <text evidence="1">Belongs to the ATP-dependent AMP-binding enzyme family.</text>
</comment>
<dbReference type="OrthoDB" id="9778383at2"/>
<dbReference type="InterPro" id="IPR020845">
    <property type="entry name" value="AMP-binding_CS"/>
</dbReference>
<evidence type="ECO:0000313" key="8">
    <source>
        <dbReference type="Proteomes" id="UP000216446"/>
    </source>
</evidence>
<keyword evidence="2 7" id="KW-0436">Ligase</keyword>
<evidence type="ECO:0000259" key="5">
    <source>
        <dbReference type="Pfam" id="PF00501"/>
    </source>
</evidence>
<dbReference type="Pfam" id="PF00501">
    <property type="entry name" value="AMP-binding"/>
    <property type="match status" value="1"/>
</dbReference>
<keyword evidence="3" id="KW-0547">Nucleotide-binding</keyword>
<dbReference type="InterPro" id="IPR042099">
    <property type="entry name" value="ANL_N_sf"/>
</dbReference>
<protein>
    <submittedName>
        <fullName evidence="7">4-coumarate--CoA ligase family protein</fullName>
    </submittedName>
</protein>
<dbReference type="PROSITE" id="PS00455">
    <property type="entry name" value="AMP_BINDING"/>
    <property type="match status" value="1"/>
</dbReference>
<comment type="caution">
    <text evidence="7">The sequence shown here is derived from an EMBL/GenBank/DDBJ whole genome shotgun (WGS) entry which is preliminary data.</text>
</comment>
<dbReference type="CDD" id="cd05904">
    <property type="entry name" value="4CL"/>
    <property type="match status" value="1"/>
</dbReference>
<dbReference type="Pfam" id="PF13193">
    <property type="entry name" value="AMP-binding_C"/>
    <property type="match status" value="1"/>
</dbReference>
<dbReference type="InterPro" id="IPR000873">
    <property type="entry name" value="AMP-dep_synth/lig_dom"/>
</dbReference>
<evidence type="ECO:0000256" key="2">
    <source>
        <dbReference type="ARBA" id="ARBA00022598"/>
    </source>
</evidence>
<dbReference type="EMBL" id="MQWB01000001">
    <property type="protein sequence ID" value="OZC02597.1"/>
    <property type="molecule type" value="Genomic_DNA"/>
</dbReference>
<dbReference type="RefSeq" id="WP_094547026.1">
    <property type="nucleotide sequence ID" value="NZ_MQWB01000001.1"/>
</dbReference>
<feature type="domain" description="AMP-dependent synthetase/ligase" evidence="5">
    <location>
        <begin position="20"/>
        <end position="381"/>
    </location>
</feature>
<dbReference type="GO" id="GO:0005524">
    <property type="term" value="F:ATP binding"/>
    <property type="evidence" value="ECO:0007669"/>
    <property type="project" value="UniProtKB-KW"/>
</dbReference>
<dbReference type="AlphaFoldDB" id="A0A259TYA1"/>
<dbReference type="InterPro" id="IPR025110">
    <property type="entry name" value="AMP-bd_C"/>
</dbReference>
<evidence type="ECO:0000259" key="6">
    <source>
        <dbReference type="Pfam" id="PF13193"/>
    </source>
</evidence>
<dbReference type="FunFam" id="3.40.50.12780:FF:000003">
    <property type="entry name" value="Long-chain-fatty-acid--CoA ligase FadD"/>
    <property type="match status" value="1"/>
</dbReference>
<gene>
    <name evidence="7" type="ORF">BSZ36_06175</name>
</gene>
<dbReference type="GO" id="GO:0016405">
    <property type="term" value="F:CoA-ligase activity"/>
    <property type="evidence" value="ECO:0007669"/>
    <property type="project" value="TreeGrafter"/>
</dbReference>
<accession>A0A259TYA1</accession>
<dbReference type="FunCoup" id="A0A259TYA1">
    <property type="interactions" value="337"/>
</dbReference>
<keyword evidence="4" id="KW-0067">ATP-binding</keyword>
<proteinExistence type="inferred from homology"/>
<sequence length="520" mass="54881">MYSGAPISVPDALLHAFVLEDAASRGDKPALIDGASGRTVTYADLASGVERVAAGLAARGFGPGDVFGILSPNLPEYPIAFHGVLRAGGTATTMNPLSSADELAHQLADSGARFLLTVPPFLETAREAADRAGVEEVFVFGEASGATPFAELMGETSGAPDLSGLDPREALAALPYSSGTTGLPKGVMLSHRNLVANVVQFEAVDDATPEDVLIAVLPFFHIYGMTLLVNAALRNGQTVVSMSRFDLVEFLQLMQDHKVTKAFLVPPILVALAKHPLVAEYDLSSLQRIVSGAAPLGEDLAGAVHKRLGCEVKQGYGMTEASPVTHFVPADVQNWTKYGSVGPVVAGMDAMLVDVDTGEEVASGARGELWVRGPNVMRGYLGNDEATAHTLDADGWLHTGDVAVADADGDFTIVDRVKELIKYKGYQVPPAELEALLLSHDSIADAAVIPVPDEEAGEIPKAYVVLKPDHKMSEADVIAFTADNIAPYKKVRQVAFTDQIPKSASGKILRRLLVAQDRGA</sequence>
<dbReference type="InParanoid" id="A0A259TYA1"/>
<dbReference type="Gene3D" id="3.30.300.30">
    <property type="match status" value="1"/>
</dbReference>
<dbReference type="Gene3D" id="3.40.50.12780">
    <property type="entry name" value="N-terminal domain of ligase-like"/>
    <property type="match status" value="1"/>
</dbReference>
<evidence type="ECO:0000256" key="4">
    <source>
        <dbReference type="ARBA" id="ARBA00022840"/>
    </source>
</evidence>
<evidence type="ECO:0000313" key="7">
    <source>
        <dbReference type="EMBL" id="OZC02597.1"/>
    </source>
</evidence>
<evidence type="ECO:0000256" key="3">
    <source>
        <dbReference type="ARBA" id="ARBA00022741"/>
    </source>
</evidence>
<dbReference type="SUPFAM" id="SSF56801">
    <property type="entry name" value="Acetyl-CoA synthetase-like"/>
    <property type="match status" value="1"/>
</dbReference>
<dbReference type="InterPro" id="IPR045851">
    <property type="entry name" value="AMP-bd_C_sf"/>
</dbReference>
<dbReference type="FunFam" id="3.30.300.30:FF:000007">
    <property type="entry name" value="4-coumarate--CoA ligase 2"/>
    <property type="match status" value="1"/>
</dbReference>
<organism evidence="7 8">
    <name type="scientific">Rubricoccus marinus</name>
    <dbReference type="NCBI Taxonomy" id="716817"/>
    <lineage>
        <taxon>Bacteria</taxon>
        <taxon>Pseudomonadati</taxon>
        <taxon>Rhodothermota</taxon>
        <taxon>Rhodothermia</taxon>
        <taxon>Rhodothermales</taxon>
        <taxon>Rubricoccaceae</taxon>
        <taxon>Rubricoccus</taxon>
    </lineage>
</organism>
<dbReference type="PANTHER" id="PTHR24096:SF149">
    <property type="entry name" value="AMP-BINDING DOMAIN-CONTAINING PROTEIN-RELATED"/>
    <property type="match status" value="1"/>
</dbReference>
<feature type="domain" description="AMP-binding enzyme C-terminal" evidence="6">
    <location>
        <begin position="432"/>
        <end position="507"/>
    </location>
</feature>
<reference evidence="7 8" key="1">
    <citation type="submission" date="2016-11" db="EMBL/GenBank/DDBJ databases">
        <title>Study of marine rhodopsin-containing bacteria.</title>
        <authorList>
            <person name="Yoshizawa S."/>
            <person name="Kumagai Y."/>
            <person name="Kogure K."/>
        </authorList>
    </citation>
    <scope>NUCLEOTIDE SEQUENCE [LARGE SCALE GENOMIC DNA]</scope>
    <source>
        <strain evidence="7 8">SG-29</strain>
    </source>
</reference>
<dbReference type="Proteomes" id="UP000216446">
    <property type="component" value="Unassembled WGS sequence"/>
</dbReference>
<name>A0A259TYA1_9BACT</name>